<proteinExistence type="predicted"/>
<evidence type="ECO:0000313" key="2">
    <source>
        <dbReference type="EMBL" id="MDC8760345.1"/>
    </source>
</evidence>
<evidence type="ECO:0000313" key="3">
    <source>
        <dbReference type="Proteomes" id="UP001221208"/>
    </source>
</evidence>
<dbReference type="Proteomes" id="UP001221208">
    <property type="component" value="Unassembled WGS sequence"/>
</dbReference>
<dbReference type="Pfam" id="PF22548">
    <property type="entry name" value="AEP-TOTE"/>
    <property type="match status" value="1"/>
</dbReference>
<sequence>MQKLISELSRLYLVDGQQYDAQGDAAPLTPAVLERHLSGEHTVAIRLATDAGLTRALVMAFDGKGGGERHWSALCAIANALQEDLGLPAPAVSISGRTAYHLWLSLEAPVPVAQAAQFLQLLRAACLPAEPGRGVAAEAAYLAVAELPPCRQASGKWAAFIHPGMGASFADDPGLDMAPPLAAQLGFLEGLRSIPIAQFAQALASLQQRQGATVAVAAPVAPAPATAAPAGLLLQDATLEDIVQFLHARNIEPTFRHILR</sequence>
<protein>
    <recommendedName>
        <fullName evidence="1">TOTE conflict system primase domain-containing protein</fullName>
    </recommendedName>
</protein>
<dbReference type="EMBL" id="JAQQXR010000012">
    <property type="protein sequence ID" value="MDC8760345.1"/>
    <property type="molecule type" value="Genomic_DNA"/>
</dbReference>
<dbReference type="RefSeq" id="WP_273674083.1">
    <property type="nucleotide sequence ID" value="NZ_JAQQXR010000012.1"/>
</dbReference>
<name>A0ABT5K7C9_9BURK</name>
<comment type="caution">
    <text evidence="2">The sequence shown here is derived from an EMBL/GenBank/DDBJ whole genome shotgun (WGS) entry which is preliminary data.</text>
</comment>
<evidence type="ECO:0000259" key="1">
    <source>
        <dbReference type="Pfam" id="PF22548"/>
    </source>
</evidence>
<organism evidence="2 3">
    <name type="scientific">Janthinobacterium fluminis</name>
    <dbReference type="NCBI Taxonomy" id="2987524"/>
    <lineage>
        <taxon>Bacteria</taxon>
        <taxon>Pseudomonadati</taxon>
        <taxon>Pseudomonadota</taxon>
        <taxon>Betaproteobacteria</taxon>
        <taxon>Burkholderiales</taxon>
        <taxon>Oxalobacteraceae</taxon>
        <taxon>Janthinobacterium</taxon>
    </lineage>
</organism>
<gene>
    <name evidence="2" type="ORF">OIK44_22390</name>
</gene>
<feature type="domain" description="TOTE conflict system primase" evidence="1">
    <location>
        <begin position="24"/>
        <end position="123"/>
    </location>
</feature>
<accession>A0ABT5K7C9</accession>
<keyword evidence="3" id="KW-1185">Reference proteome</keyword>
<reference evidence="2 3" key="1">
    <citation type="submission" date="2022-10" db="EMBL/GenBank/DDBJ databases">
        <title>Janthinobacterium sp. hw3 Genome sequencing.</title>
        <authorList>
            <person name="Park S."/>
        </authorList>
    </citation>
    <scope>NUCLEOTIDE SEQUENCE [LARGE SCALE GENOMIC DNA]</scope>
    <source>
        <strain evidence="3">hw3</strain>
    </source>
</reference>
<dbReference type="InterPro" id="IPR054347">
    <property type="entry name" value="TOTE_primase"/>
</dbReference>